<keyword evidence="1" id="KW-0597">Phosphoprotein</keyword>
<dbReference type="Pfam" id="PF00672">
    <property type="entry name" value="HAMP"/>
    <property type="match status" value="5"/>
</dbReference>
<feature type="domain" description="HAMP" evidence="7">
    <location>
        <begin position="804"/>
        <end position="856"/>
    </location>
</feature>
<name>A0ABY7LRV5_9BACT</name>
<dbReference type="Gene3D" id="1.20.120.1530">
    <property type="match status" value="7"/>
</dbReference>
<evidence type="ECO:0000259" key="6">
    <source>
        <dbReference type="PROSITE" id="PS50111"/>
    </source>
</evidence>
<feature type="compositionally biased region" description="Polar residues" evidence="5">
    <location>
        <begin position="53"/>
        <end position="64"/>
    </location>
</feature>
<comment type="similarity">
    <text evidence="3">Belongs to the methyl-accepting chemotaxis (MCP) protein family.</text>
</comment>
<dbReference type="Pfam" id="PF00015">
    <property type="entry name" value="MCPsignal"/>
    <property type="match status" value="1"/>
</dbReference>
<dbReference type="RefSeq" id="WP_269560736.1">
    <property type="nucleotide sequence ID" value="NZ_CP114767.1"/>
</dbReference>
<evidence type="ECO:0000256" key="2">
    <source>
        <dbReference type="ARBA" id="ARBA00023012"/>
    </source>
</evidence>
<evidence type="ECO:0000256" key="3">
    <source>
        <dbReference type="ARBA" id="ARBA00029447"/>
    </source>
</evidence>
<reference evidence="8 9" key="1">
    <citation type="submission" date="2022-12" db="EMBL/GenBank/DDBJ databases">
        <title>Hymenobacter canadensis sp. nov. isolated from lake water of the Cambridge Bay, Canada.</title>
        <authorList>
            <person name="Kim W.H."/>
            <person name="Lee Y.M."/>
        </authorList>
    </citation>
    <scope>NUCLEOTIDE SEQUENCE [LARGE SCALE GENOMIC DNA]</scope>
    <source>
        <strain evidence="8 9">PAMC 29467</strain>
    </source>
</reference>
<feature type="compositionally biased region" description="Basic and acidic residues" evidence="5">
    <location>
        <begin position="1374"/>
        <end position="1386"/>
    </location>
</feature>
<dbReference type="InterPro" id="IPR004089">
    <property type="entry name" value="MCPsignal_dom"/>
</dbReference>
<dbReference type="EMBL" id="CP114767">
    <property type="protein sequence ID" value="WBA42686.1"/>
    <property type="molecule type" value="Genomic_DNA"/>
</dbReference>
<feature type="domain" description="HAMP" evidence="7">
    <location>
        <begin position="988"/>
        <end position="1040"/>
    </location>
</feature>
<sequence>MASGKTPSPARRSAASAPADSSSAPAVTAVAAAKPANGKLAAVGDAARRSGSAKGSNLRGTGTLENTDYVNEQLNRVLYALDAFKKGDVSVRLTKQNDDIFAEIAEAYNSMVEMIGGVGGEVSRISKVAGVEGNLKARASAENAAGFWRDMINNINGLVDSIAVPVLEVGKVLKNISKGNLDETFQIPVSGDFKVMAETINKTIDNLNLFAGEVTRVAQEVGTEGKLGGQASVPNVGGIWKDLTDNVNYMASNLTSQVRDIANVATAVAKGDLTQKITVDVKGELLQLKQNLNQMVDSLNLFAGEVTRVAQEVGTEGKLGGQALVPNVSGVWKDLTDNVNNMASNLTLQVRDIANVATAVAKGDLSQKITVDVKGELLQLKQNLNQMVDSLNLFAGEVTRVALEVGTEGKLGGQADVPNVAGVWKELTDNVNNMASNLTLQVRDIANVATAVAKGDLSQKITVDVKGELLQLKQNLNQMVDSLNLFAGEVTRVALEVGTEGKLGGQALVPNVAGVWKELTDNVNYMASNLTLQVRDIANVATAVARGDLSQKMAVDVKGEILELKNILNQMVDSLNIFGDEVTRVAREVGTEGKLGGQASVPRVSGTWKDLTDNVNYMASNLTSQVRDIANVASAVAKGDLTQKMTVDVKGEILDLKNILNQMVDSLNIFAGEVTRVAREVGTEGILGGQASVPNVSGTWKDLTDNVNTMASNLTSQVRDIANVATAVAKGDLSQKVTVNVRGELLQLKENLNQMVDSLNTFGDEVTRVAREVGTEGKLGGQADVPNVRGTWKDLTDNVNFMAASLTSQVRDIANVTTAVARGDLSQKVSVDVKGELLDLKDNINRMVDSLNIFAGEVTRVAQEVGTEGKLGGQADVPNVSGVWKDLTDNVNTMATNLTTQVRGIGKVVTGVSQGDLTQKLTLEAKGEVAELADTINRMVDDLNRLAQEVSRVAKVAGVEGKLTERATVGGVSGSWKEIVDTLNDLLESIASPVLEVSRVVRAISEGDLTQQVEIQTAGDIKSMADALNLAVDNLNDLLAEINESSQVVGTSSEDMAAKGQEMSRVTVDVALAMQQMAEGAQNQALKTDQAFKLIEEIMQATKETAGKADVGIKAAILGEQTSQLGLKTVAEVVKNMEEISAAAAQTAKTIEVLSARSQDISKSLSVITDIASQTNLLALNAAIEAARAGEAGRGFAVVAEEIRKLAEGSRRSASEIGTLVDDVKKDTTSAATAISTMEGRVLKGKNATFEASSAFKNIATSSGETLRTSRDILTATEIQKTSIGDVVKYVEEVVAIAEQTASGTQQVAGTAKQLSSSMHELTVSSQRLTDIADDLQLGLSNFQLLEEIEPEPEPEPVRHRSRRMAHQPASATPERDRATVRRADAATDAAHAQAVANRPLTTTRRGDARATAAAPAPVRKQTNAEQAEAQRSRKASRRKADAAPAAAATSNGKAPAEVPAAKPARVRSRKEAK</sequence>
<evidence type="ECO:0000313" key="8">
    <source>
        <dbReference type="EMBL" id="WBA42686.1"/>
    </source>
</evidence>
<feature type="domain" description="HAMP" evidence="7">
    <location>
        <begin position="528"/>
        <end position="580"/>
    </location>
</feature>
<dbReference type="PANTHER" id="PTHR45339:SF1">
    <property type="entry name" value="HYBRID SIGNAL TRANSDUCTION HISTIDINE KINASE J"/>
    <property type="match status" value="1"/>
</dbReference>
<feature type="domain" description="HAMP" evidence="7">
    <location>
        <begin position="712"/>
        <end position="764"/>
    </location>
</feature>
<gene>
    <name evidence="8" type="ORF">O3303_03800</name>
</gene>
<keyword evidence="9" id="KW-1185">Reference proteome</keyword>
<feature type="region of interest" description="Disordered" evidence="5">
    <location>
        <begin position="1347"/>
        <end position="1474"/>
    </location>
</feature>
<dbReference type="PROSITE" id="PS50885">
    <property type="entry name" value="HAMP"/>
    <property type="match status" value="10"/>
</dbReference>
<dbReference type="SUPFAM" id="SSF58104">
    <property type="entry name" value="Methyl-accepting chemotaxis protein (MCP) signaling domain"/>
    <property type="match status" value="6"/>
</dbReference>
<dbReference type="CDD" id="cd06225">
    <property type="entry name" value="HAMP"/>
    <property type="match status" value="9"/>
</dbReference>
<feature type="domain" description="Methyl-accepting transducer" evidence="6">
    <location>
        <begin position="1059"/>
        <end position="1295"/>
    </location>
</feature>
<feature type="compositionally biased region" description="Low complexity" evidence="5">
    <location>
        <begin position="1443"/>
        <end position="1464"/>
    </location>
</feature>
<dbReference type="PANTHER" id="PTHR45339">
    <property type="entry name" value="HYBRID SIGNAL TRANSDUCTION HISTIDINE KINASE J"/>
    <property type="match status" value="1"/>
</dbReference>
<feature type="region of interest" description="Disordered" evidence="5">
    <location>
        <begin position="1"/>
        <end position="64"/>
    </location>
</feature>
<protein>
    <submittedName>
        <fullName evidence="8">HAMP domain-containing protein</fullName>
    </submittedName>
</protein>
<evidence type="ECO:0000313" key="9">
    <source>
        <dbReference type="Proteomes" id="UP001211005"/>
    </source>
</evidence>
<proteinExistence type="inferred from homology"/>
<evidence type="ECO:0000259" key="7">
    <source>
        <dbReference type="PROSITE" id="PS50885"/>
    </source>
</evidence>
<organism evidence="8 9">
    <name type="scientific">Hymenobacter canadensis</name>
    <dbReference type="NCBI Taxonomy" id="2999067"/>
    <lineage>
        <taxon>Bacteria</taxon>
        <taxon>Pseudomonadati</taxon>
        <taxon>Bacteroidota</taxon>
        <taxon>Cytophagia</taxon>
        <taxon>Cytophagales</taxon>
        <taxon>Hymenobacteraceae</taxon>
        <taxon>Hymenobacter</taxon>
    </lineage>
</organism>
<feature type="domain" description="HAMP" evidence="7">
    <location>
        <begin position="252"/>
        <end position="304"/>
    </location>
</feature>
<evidence type="ECO:0000256" key="4">
    <source>
        <dbReference type="PROSITE-ProRule" id="PRU00284"/>
    </source>
</evidence>
<keyword evidence="2" id="KW-0902">Two-component regulatory system</keyword>
<dbReference type="SMART" id="SM00283">
    <property type="entry name" value="MA"/>
    <property type="match status" value="1"/>
</dbReference>
<feature type="domain" description="HAMP" evidence="7">
    <location>
        <begin position="620"/>
        <end position="672"/>
    </location>
</feature>
<feature type="domain" description="HAMP" evidence="7">
    <location>
        <begin position="344"/>
        <end position="396"/>
    </location>
</feature>
<feature type="domain" description="HAMP" evidence="7">
    <location>
        <begin position="436"/>
        <end position="488"/>
    </location>
</feature>
<evidence type="ECO:0000256" key="1">
    <source>
        <dbReference type="ARBA" id="ARBA00022553"/>
    </source>
</evidence>
<dbReference type="PROSITE" id="PS50111">
    <property type="entry name" value="CHEMOTAXIS_TRANSDUC_2"/>
    <property type="match status" value="1"/>
</dbReference>
<feature type="compositionally biased region" description="Basic residues" evidence="5">
    <location>
        <begin position="1465"/>
        <end position="1474"/>
    </location>
</feature>
<dbReference type="Pfam" id="PF18947">
    <property type="entry name" value="HAMP_2"/>
    <property type="match status" value="5"/>
</dbReference>
<feature type="compositionally biased region" description="Low complexity" evidence="5">
    <location>
        <begin position="1387"/>
        <end position="1397"/>
    </location>
</feature>
<dbReference type="InterPro" id="IPR003660">
    <property type="entry name" value="HAMP_dom"/>
</dbReference>
<feature type="domain" description="HAMP" evidence="7">
    <location>
        <begin position="160"/>
        <end position="212"/>
    </location>
</feature>
<feature type="domain" description="HAMP" evidence="7">
    <location>
        <begin position="896"/>
        <end position="948"/>
    </location>
</feature>
<feature type="compositionally biased region" description="Low complexity" evidence="5">
    <location>
        <begin position="1"/>
        <end position="36"/>
    </location>
</feature>
<feature type="compositionally biased region" description="Low complexity" evidence="5">
    <location>
        <begin position="1410"/>
        <end position="1420"/>
    </location>
</feature>
<dbReference type="Gene3D" id="1.10.287.950">
    <property type="entry name" value="Methyl-accepting chemotaxis protein"/>
    <property type="match status" value="1"/>
</dbReference>
<dbReference type="SMART" id="SM00304">
    <property type="entry name" value="HAMP"/>
    <property type="match status" value="11"/>
</dbReference>
<dbReference type="Proteomes" id="UP001211005">
    <property type="component" value="Chromosome"/>
</dbReference>
<evidence type="ECO:0000256" key="5">
    <source>
        <dbReference type="SAM" id="MobiDB-lite"/>
    </source>
</evidence>
<keyword evidence="4" id="KW-0807">Transducer</keyword>
<accession>A0ABY7LRV5</accession>